<dbReference type="GO" id="GO:0005524">
    <property type="term" value="F:ATP binding"/>
    <property type="evidence" value="ECO:0007669"/>
    <property type="project" value="UniProtKB-KW"/>
</dbReference>
<dbReference type="SUPFAM" id="SSF50891">
    <property type="entry name" value="Cyclophilin-like"/>
    <property type="match status" value="1"/>
</dbReference>
<evidence type="ECO:0000256" key="3">
    <source>
        <dbReference type="ARBA" id="ARBA00022840"/>
    </source>
</evidence>
<accession>A0A7D4UQI7</accession>
<reference evidence="5 6" key="1">
    <citation type="submission" date="2020-05" db="EMBL/GenBank/DDBJ databases">
        <title>Mucilaginibacter mali sp. nov.</title>
        <authorList>
            <person name="Kim H.S."/>
            <person name="Lee K.C."/>
            <person name="Suh M.K."/>
            <person name="Kim J.-S."/>
            <person name="Han K.-I."/>
            <person name="Eom M.K."/>
            <person name="Shin Y.K."/>
            <person name="Lee J.-S."/>
        </authorList>
    </citation>
    <scope>NUCLEOTIDE SEQUENCE [LARGE SCALE GENOMIC DNA]</scope>
    <source>
        <strain evidence="5 6">G2-14</strain>
    </source>
</reference>
<dbReference type="InterPro" id="IPR029000">
    <property type="entry name" value="Cyclophilin-like_dom_sf"/>
</dbReference>
<dbReference type="PANTHER" id="PTHR43309:SF5">
    <property type="entry name" value="5-OXOPROLINASE SUBUNIT C"/>
    <property type="match status" value="1"/>
</dbReference>
<proteinExistence type="predicted"/>
<keyword evidence="3" id="KW-0067">ATP-binding</keyword>
<keyword evidence="1" id="KW-0547">Nucleotide-binding</keyword>
<dbReference type="Gene3D" id="2.40.100.10">
    <property type="entry name" value="Cyclophilin-like"/>
    <property type="match status" value="1"/>
</dbReference>
<feature type="domain" description="Carboxyltransferase" evidence="4">
    <location>
        <begin position="24"/>
        <end position="317"/>
    </location>
</feature>
<keyword evidence="5" id="KW-0808">Transferase</keyword>
<sequence>MRFTIHKTGLLATVQDLGREAYLAQAVPHSGTMDTLSARIANIALGNKQTDAVIEFTYAGASLHADTDMLIAYAGDGALLYADQQLIKPERPVFIPAGTVLHLKTGLAGCRTYLAIAGGVDVPEVLQSRSTYLPAALGGLDGRALKPDDVMMGNPGISSVTQKIFDQLKGGKISTTRWSLPRKKILPVDDGTICLVRGPEYGWFKQADADMLWASPFRLGQRSDRMGYHLEGAAISRETDRELLSTCVVPGTIQVTGNGGMIMLMADCQTTGGYPRIAQVAAVHLPLCAQLKPGDQLRFSEITWELAMEMYIKSEQEIDDLAKAVANQYL</sequence>
<keyword evidence="2" id="KW-0378">Hydrolase</keyword>
<dbReference type="InterPro" id="IPR052708">
    <property type="entry name" value="PxpC"/>
</dbReference>
<dbReference type="Pfam" id="PF02626">
    <property type="entry name" value="CT_A_B"/>
    <property type="match status" value="1"/>
</dbReference>
<name>A0A7D4UQI7_9SPHI</name>
<dbReference type="AlphaFoldDB" id="A0A7D4UQI7"/>
<dbReference type="NCBIfam" id="TIGR00724">
    <property type="entry name" value="urea_amlyse_rel"/>
    <property type="match status" value="1"/>
</dbReference>
<dbReference type="InterPro" id="IPR003778">
    <property type="entry name" value="CT_A_B"/>
</dbReference>
<organism evidence="5 6">
    <name type="scientific">Mucilaginibacter mali</name>
    <dbReference type="NCBI Taxonomy" id="2740462"/>
    <lineage>
        <taxon>Bacteria</taxon>
        <taxon>Pseudomonadati</taxon>
        <taxon>Bacteroidota</taxon>
        <taxon>Sphingobacteriia</taxon>
        <taxon>Sphingobacteriales</taxon>
        <taxon>Sphingobacteriaceae</taxon>
        <taxon>Mucilaginibacter</taxon>
    </lineage>
</organism>
<dbReference type="GO" id="GO:0016740">
    <property type="term" value="F:transferase activity"/>
    <property type="evidence" value="ECO:0007669"/>
    <property type="project" value="UniProtKB-KW"/>
</dbReference>
<evidence type="ECO:0000259" key="4">
    <source>
        <dbReference type="SMART" id="SM00797"/>
    </source>
</evidence>
<evidence type="ECO:0000256" key="2">
    <source>
        <dbReference type="ARBA" id="ARBA00022801"/>
    </source>
</evidence>
<dbReference type="PANTHER" id="PTHR43309">
    <property type="entry name" value="5-OXOPROLINASE SUBUNIT C"/>
    <property type="match status" value="1"/>
</dbReference>
<keyword evidence="6" id="KW-1185">Reference proteome</keyword>
<dbReference type="KEGG" id="mmab:HQ865_05280"/>
<dbReference type="Proteomes" id="UP000505355">
    <property type="component" value="Chromosome"/>
</dbReference>
<dbReference type="SMART" id="SM00797">
    <property type="entry name" value="AHS2"/>
    <property type="match status" value="1"/>
</dbReference>
<gene>
    <name evidence="5" type="ORF">HQ865_05280</name>
</gene>
<protein>
    <submittedName>
        <fullName evidence="5">Biotin-dependent carboxyltransferase family protein</fullName>
    </submittedName>
</protein>
<dbReference type="EMBL" id="CP054139">
    <property type="protein sequence ID" value="QKJ33080.1"/>
    <property type="molecule type" value="Genomic_DNA"/>
</dbReference>
<evidence type="ECO:0000313" key="5">
    <source>
        <dbReference type="EMBL" id="QKJ33080.1"/>
    </source>
</evidence>
<evidence type="ECO:0000256" key="1">
    <source>
        <dbReference type="ARBA" id="ARBA00022741"/>
    </source>
</evidence>
<evidence type="ECO:0000313" key="6">
    <source>
        <dbReference type="Proteomes" id="UP000505355"/>
    </source>
</evidence>
<dbReference type="GO" id="GO:0016787">
    <property type="term" value="F:hydrolase activity"/>
    <property type="evidence" value="ECO:0007669"/>
    <property type="project" value="UniProtKB-KW"/>
</dbReference>